<dbReference type="EMBL" id="CP017603">
    <property type="protein sequence ID" value="AOY77254.1"/>
    <property type="molecule type" value="Genomic_DNA"/>
</dbReference>
<dbReference type="AlphaFoldDB" id="A0AAC9RM04"/>
<dbReference type="RefSeq" id="WP_070970360.1">
    <property type="nucleotide sequence ID" value="NZ_CP017603.1"/>
</dbReference>
<reference evidence="2 4" key="1">
    <citation type="submission" date="2016-10" db="EMBL/GenBank/DDBJ databases">
        <title>Complete Genome Sequence of Acetogen Clostridium formicoaceticum ATCC 27076.</title>
        <authorList>
            <person name="Bao T."/>
            <person name="Cheng C."/>
            <person name="Zhao J."/>
            <person name="Yang S.-T."/>
            <person name="Wang J."/>
            <person name="Wang M."/>
        </authorList>
    </citation>
    <scope>NUCLEOTIDE SEQUENCE [LARGE SCALE GENOMIC DNA]</scope>
    <source>
        <strain evidence="2 4">ATCC 27076</strain>
    </source>
</reference>
<evidence type="ECO:0000313" key="2">
    <source>
        <dbReference type="EMBL" id="AOY77254.1"/>
    </source>
</evidence>
<dbReference type="KEGG" id="cfm:BJL90_16200"/>
<dbReference type="Gene3D" id="3.20.20.140">
    <property type="entry name" value="Metal-dependent hydrolases"/>
    <property type="match status" value="1"/>
</dbReference>
<reference evidence="3 5" key="2">
    <citation type="submission" date="2017-03" db="EMBL/GenBank/DDBJ databases">
        <title>Complete sequence of Clostridium formicaceticum DSM 92.</title>
        <authorList>
            <person name="Poehlein A."/>
            <person name="Karl M."/>
            <person name="Bengelsdorf F.R."/>
            <person name="Duerre P."/>
            <person name="Daniel R."/>
        </authorList>
    </citation>
    <scope>NUCLEOTIDE SEQUENCE [LARGE SCALE GENOMIC DNA]</scope>
    <source>
        <strain evidence="3 5">DSM 92</strain>
    </source>
</reference>
<dbReference type="GO" id="GO:0004534">
    <property type="term" value="F:5'-3' RNA exonuclease activity"/>
    <property type="evidence" value="ECO:0007669"/>
    <property type="project" value="TreeGrafter"/>
</dbReference>
<dbReference type="Proteomes" id="UP000177894">
    <property type="component" value="Chromosome"/>
</dbReference>
<organism evidence="3 5">
    <name type="scientific">Clostridium formicaceticum</name>
    <dbReference type="NCBI Taxonomy" id="1497"/>
    <lineage>
        <taxon>Bacteria</taxon>
        <taxon>Bacillati</taxon>
        <taxon>Bacillota</taxon>
        <taxon>Clostridia</taxon>
        <taxon>Eubacteriales</taxon>
        <taxon>Clostridiaceae</taxon>
        <taxon>Clostridium</taxon>
    </lineage>
</organism>
<accession>A0AAC9RM04</accession>
<keyword evidence="4" id="KW-1185">Reference proteome</keyword>
<dbReference type="SUPFAM" id="SSF89550">
    <property type="entry name" value="PHP domain-like"/>
    <property type="match status" value="1"/>
</dbReference>
<dbReference type="InterPro" id="IPR016195">
    <property type="entry name" value="Pol/histidinol_Pase-like"/>
</dbReference>
<dbReference type="PANTHER" id="PTHR42924:SF3">
    <property type="entry name" value="POLYMERASE_HISTIDINOL PHOSPHATASE N-TERMINAL DOMAIN-CONTAINING PROTEIN"/>
    <property type="match status" value="1"/>
</dbReference>
<gene>
    <name evidence="2" type="ORF">BJL90_16200</name>
    <name evidence="3" type="ORF">CLFO_21900</name>
</gene>
<dbReference type="InterPro" id="IPR004013">
    <property type="entry name" value="PHP_dom"/>
</dbReference>
<dbReference type="GO" id="GO:0035312">
    <property type="term" value="F:5'-3' DNA exonuclease activity"/>
    <property type="evidence" value="ECO:0007669"/>
    <property type="project" value="TreeGrafter"/>
</dbReference>
<dbReference type="InterPro" id="IPR003141">
    <property type="entry name" value="Pol/His_phosphatase_N"/>
</dbReference>
<evidence type="ECO:0000259" key="1">
    <source>
        <dbReference type="SMART" id="SM00481"/>
    </source>
</evidence>
<dbReference type="SMART" id="SM00481">
    <property type="entry name" value="POLIIIAc"/>
    <property type="match status" value="1"/>
</dbReference>
<dbReference type="PANTHER" id="PTHR42924">
    <property type="entry name" value="EXONUCLEASE"/>
    <property type="match status" value="1"/>
</dbReference>
<dbReference type="Pfam" id="PF02811">
    <property type="entry name" value="PHP"/>
    <property type="match status" value="1"/>
</dbReference>
<dbReference type="Gene3D" id="1.10.150.650">
    <property type="match status" value="1"/>
</dbReference>
<sequence length="276" mass="31152">MRYIDMHTHTTASDGTYSPRQLIDYAITKGLSGIAITDHDTVEGIDEGMNYASKLGKFIVITGIELSTEYLGEEVHILGYDINHTSKDLLQALSFIQEQRRNRAVKIVDKLQKLGLLITYDEVLKIAREGAVGRPHIARVLLEKGYIESIQEAFHKYLSKGCPAYVPRYKITPFEAIDMIKKAEGFVTIAHPGLIKNEKILIDILEKKVDGIEVYHPEHGEKEHKKFSLIARQYHLKVTAGSDFHSPPKGETRHGDLGSEKISIEEVDKFIKSKVK</sequence>
<dbReference type="Proteomes" id="UP000192478">
    <property type="component" value="Chromosome"/>
</dbReference>
<evidence type="ECO:0000313" key="3">
    <source>
        <dbReference type="EMBL" id="ARE87790.1"/>
    </source>
</evidence>
<evidence type="ECO:0000313" key="4">
    <source>
        <dbReference type="Proteomes" id="UP000177894"/>
    </source>
</evidence>
<dbReference type="CDD" id="cd07438">
    <property type="entry name" value="PHP_HisPPase_AMP"/>
    <property type="match status" value="1"/>
</dbReference>
<dbReference type="EMBL" id="CP020559">
    <property type="protein sequence ID" value="ARE87790.1"/>
    <property type="molecule type" value="Genomic_DNA"/>
</dbReference>
<proteinExistence type="predicted"/>
<protein>
    <submittedName>
        <fullName evidence="2">Phosphotransferase</fullName>
    </submittedName>
</protein>
<name>A0AAC9RM04_9CLOT</name>
<evidence type="ECO:0000313" key="5">
    <source>
        <dbReference type="Proteomes" id="UP000192478"/>
    </source>
</evidence>
<dbReference type="InterPro" id="IPR052018">
    <property type="entry name" value="PHP_domain"/>
</dbReference>
<feature type="domain" description="Polymerase/histidinol phosphatase N-terminal" evidence="1">
    <location>
        <begin position="4"/>
        <end position="70"/>
    </location>
</feature>